<dbReference type="GO" id="GO:0004523">
    <property type="term" value="F:RNA-DNA hybrid ribonuclease activity"/>
    <property type="evidence" value="ECO:0007669"/>
    <property type="project" value="InterPro"/>
</dbReference>
<keyword evidence="1" id="KW-0479">Metal-binding</keyword>
<dbReference type="Pfam" id="PF13456">
    <property type="entry name" value="RVT_3"/>
    <property type="match status" value="1"/>
</dbReference>
<dbReference type="PROSITE" id="PS50158">
    <property type="entry name" value="ZF_CCHC"/>
    <property type="match status" value="1"/>
</dbReference>
<protein>
    <recommendedName>
        <fullName evidence="2">CCHC-type domain-containing protein</fullName>
    </recommendedName>
</protein>
<keyword evidence="1" id="KW-0862">Zinc</keyword>
<evidence type="ECO:0000256" key="1">
    <source>
        <dbReference type="PROSITE-ProRule" id="PRU00047"/>
    </source>
</evidence>
<sequence length="1318" mass="147819">MAEELVEEWRKFSLTEDEGAGFTVEEDAMGNSLVQGSHCLLGKLITDKPFNKVALKSTMLRLWGVARGTRAQIIGDNLFIFQFKDEFERTRVLNGLPWLFNNYLLALNEFNGSCPAAQIQFSKCCFWVQLHGIPLNYMTKQTGQRLGNAMGKVVKVDVPEGGVAWGPYLRIRLCLDFTKPIPRGRLVTFQSSGQLWVSFKYERLPWLCFFCGLLGHSERDCVASLRSRCQGATISKQYGLWLRAAEPSQRRRLAMQGHGAVSGGHMFSNLNLKLPHSPDFVVDSCDHDKVHAEVVVEGGVPTPQASQLPQDDDMGGCASSYGCRPLLSPSSPRHNISHPDRGIKNPFVSDKVEVAGTSMKLGISPSFGGARVDTFVENFSVMPQVDQVTLHGENVLVKVDGLDFSKVSCGASSVSAGSNVVTNEAIQSKATKKKSWKRLARDKGKQAVVSTEGLKRGVFSSGLLLEAPEKKRTKLNGKGLGSVIDGVSTPNFSLSAEAEEQGPSVLFLFETRLDSLGVEWLHVKLKFGGAFCVPRVRTGGGLAMLWTDKAKVGVNTYSKNHIDAFVLDTVTQKEFRVTGFYGNAETHRRRESWALLKHLSSLSSLPWVCMGDFNEVLDYWEVKGRRARPLWQIQDFRDAVAHCELHDLGFEGNQFTWRNKRSSDDFVTGRLNRMLGTSSWISDFEGAVVSHLAVQNSDHCPLLLTIPTPQAITKKKKLFRFEAMWVKDEQCRGVIEQAWRETVEGGSPMFKVVEKLKCCRASLILWSKERFGSIAASIKAKRLLLQNLINTTPSGHSDRIMERRQTNFIRGLRDSGGVWHTDKSKMAKIAVDYFRDIFSSSNPEVEAINKCLDGLERVVSPDMNDLLLEDFKAEEVAQALKQMYPYKSSRLKRVLHYVISKSQSAFVPGRLITDNVLVAFEIMHSMSLKRKGKKGQMALKLDMSKAYDRVEWAFLEGIMRHMGFAEEWIRLLMMCVNSVSFSVLLNGEQCGFFTGSRGIRQGDSLSAYLFLLCAEGLSFLLRKAAQDRLITGVAASRGGPNLTHLFFADDSLLFCQATVANYVWLESNLKIQKWDRFFNHFFDLMMFVKERLSSDEVELFACIAYFIWNHRNRVVHDGLEPNPQGVVRKAKELLQAFKDALPKAGHVDYVAKAVPPSERQRGVWLPPSEGRVKVNWEIFKHKPSQVWYVGALIRNHEGHFMAAMCSRVMRLPKAINPCIGACFQTLQFTLEAGFSDVIFEGPQLSFLDVVSMSQMEASLENMWAEDVWGLVQEFRHFTVSPGMVGANRAELVLAQSGCSYLSSRVWLEVPPVEIMCFL</sequence>
<dbReference type="InterPro" id="IPR025558">
    <property type="entry name" value="DUF4283"/>
</dbReference>
<dbReference type="CDD" id="cd01650">
    <property type="entry name" value="RT_nLTR_like"/>
    <property type="match status" value="1"/>
</dbReference>
<dbReference type="Pfam" id="PF14111">
    <property type="entry name" value="DUF4283"/>
    <property type="match status" value="1"/>
</dbReference>
<organism evidence="3">
    <name type="scientific">Fagus sylvatica</name>
    <name type="common">Beechnut</name>
    <dbReference type="NCBI Taxonomy" id="28930"/>
    <lineage>
        <taxon>Eukaryota</taxon>
        <taxon>Viridiplantae</taxon>
        <taxon>Streptophyta</taxon>
        <taxon>Embryophyta</taxon>
        <taxon>Tracheophyta</taxon>
        <taxon>Spermatophyta</taxon>
        <taxon>Magnoliopsida</taxon>
        <taxon>eudicotyledons</taxon>
        <taxon>Gunneridae</taxon>
        <taxon>Pentapetalae</taxon>
        <taxon>rosids</taxon>
        <taxon>fabids</taxon>
        <taxon>Fagales</taxon>
        <taxon>Fagaceae</taxon>
        <taxon>Fagus</taxon>
    </lineage>
</organism>
<dbReference type="InterPro" id="IPR001878">
    <property type="entry name" value="Znf_CCHC"/>
</dbReference>
<dbReference type="EMBL" id="OIVN01000117">
    <property type="protein sequence ID" value="SPC74637.1"/>
    <property type="molecule type" value="Genomic_DNA"/>
</dbReference>
<dbReference type="InterPro" id="IPR040256">
    <property type="entry name" value="At4g02000-like"/>
</dbReference>
<dbReference type="PANTHER" id="PTHR31286">
    <property type="entry name" value="GLYCINE-RICH CELL WALL STRUCTURAL PROTEIN 1.8-LIKE"/>
    <property type="match status" value="1"/>
</dbReference>
<dbReference type="Gene3D" id="3.60.10.10">
    <property type="entry name" value="Endonuclease/exonuclease/phosphatase"/>
    <property type="match status" value="1"/>
</dbReference>
<keyword evidence="1" id="KW-0863">Zinc-finger</keyword>
<name>A0A2N9E6P9_FAGSY</name>
<dbReference type="PANTHER" id="PTHR31286:SF167">
    <property type="entry name" value="OS09G0268800 PROTEIN"/>
    <property type="match status" value="1"/>
</dbReference>
<proteinExistence type="predicted"/>
<dbReference type="GO" id="GO:0003676">
    <property type="term" value="F:nucleic acid binding"/>
    <property type="evidence" value="ECO:0007669"/>
    <property type="project" value="InterPro"/>
</dbReference>
<dbReference type="Pfam" id="PF00078">
    <property type="entry name" value="RVT_1"/>
    <property type="match status" value="1"/>
</dbReference>
<dbReference type="InterPro" id="IPR002156">
    <property type="entry name" value="RNaseH_domain"/>
</dbReference>
<evidence type="ECO:0000259" key="2">
    <source>
        <dbReference type="PROSITE" id="PS50158"/>
    </source>
</evidence>
<dbReference type="Pfam" id="PF03372">
    <property type="entry name" value="Exo_endo_phos"/>
    <property type="match status" value="1"/>
</dbReference>
<gene>
    <name evidence="3" type="ORF">FSB_LOCUS2519</name>
</gene>
<accession>A0A2N9E6P9</accession>
<dbReference type="InterPro" id="IPR005135">
    <property type="entry name" value="Endo/exonuclease/phosphatase"/>
</dbReference>
<reference evidence="3" key="1">
    <citation type="submission" date="2018-02" db="EMBL/GenBank/DDBJ databases">
        <authorList>
            <person name="Cohen D.B."/>
            <person name="Kent A.D."/>
        </authorList>
    </citation>
    <scope>NUCLEOTIDE SEQUENCE</scope>
</reference>
<feature type="domain" description="CCHC-type" evidence="2">
    <location>
        <begin position="208"/>
        <end position="221"/>
    </location>
</feature>
<dbReference type="InterPro" id="IPR025836">
    <property type="entry name" value="Zn_knuckle_CX2CX4HX4C"/>
</dbReference>
<dbReference type="Pfam" id="PF14392">
    <property type="entry name" value="zf-CCHC_4"/>
    <property type="match status" value="1"/>
</dbReference>
<dbReference type="InterPro" id="IPR000477">
    <property type="entry name" value="RT_dom"/>
</dbReference>
<evidence type="ECO:0000313" key="3">
    <source>
        <dbReference type="EMBL" id="SPC74637.1"/>
    </source>
</evidence>
<dbReference type="GO" id="GO:0008270">
    <property type="term" value="F:zinc ion binding"/>
    <property type="evidence" value="ECO:0007669"/>
    <property type="project" value="UniProtKB-KW"/>
</dbReference>
<dbReference type="InterPro" id="IPR036691">
    <property type="entry name" value="Endo/exonu/phosph_ase_sf"/>
</dbReference>
<dbReference type="SUPFAM" id="SSF56219">
    <property type="entry name" value="DNase I-like"/>
    <property type="match status" value="1"/>
</dbReference>